<dbReference type="EMBL" id="JAMSHJ010000002">
    <property type="protein sequence ID" value="KAI5435682.1"/>
    <property type="molecule type" value="Genomic_DNA"/>
</dbReference>
<name>A0A9D5B503_PEA</name>
<dbReference type="Proteomes" id="UP001058974">
    <property type="component" value="Chromosome 2"/>
</dbReference>
<gene>
    <name evidence="1" type="ORF">KIW84_022198</name>
</gene>
<dbReference type="SUPFAM" id="SSF56219">
    <property type="entry name" value="DNase I-like"/>
    <property type="match status" value="1"/>
</dbReference>
<dbReference type="Gramene" id="Psat02G0219800-T1">
    <property type="protein sequence ID" value="KAI5435682.1"/>
    <property type="gene ID" value="KIW84_022198"/>
</dbReference>
<protein>
    <submittedName>
        <fullName evidence="1">Uncharacterized protein</fullName>
    </submittedName>
</protein>
<keyword evidence="2" id="KW-1185">Reference proteome</keyword>
<reference evidence="1 2" key="1">
    <citation type="journal article" date="2022" name="Nat. Genet.">
        <title>Improved pea reference genome and pan-genome highlight genomic features and evolutionary characteristics.</title>
        <authorList>
            <person name="Yang T."/>
            <person name="Liu R."/>
            <person name="Luo Y."/>
            <person name="Hu S."/>
            <person name="Wang D."/>
            <person name="Wang C."/>
            <person name="Pandey M.K."/>
            <person name="Ge S."/>
            <person name="Xu Q."/>
            <person name="Li N."/>
            <person name="Li G."/>
            <person name="Huang Y."/>
            <person name="Saxena R.K."/>
            <person name="Ji Y."/>
            <person name="Li M."/>
            <person name="Yan X."/>
            <person name="He Y."/>
            <person name="Liu Y."/>
            <person name="Wang X."/>
            <person name="Xiang C."/>
            <person name="Varshney R.K."/>
            <person name="Ding H."/>
            <person name="Gao S."/>
            <person name="Zong X."/>
        </authorList>
    </citation>
    <scope>NUCLEOTIDE SEQUENCE [LARGE SCALE GENOMIC DNA]</scope>
    <source>
        <strain evidence="1 2">cv. Zhongwan 6</strain>
    </source>
</reference>
<dbReference type="Gene3D" id="3.60.10.10">
    <property type="entry name" value="Endonuclease/exonuclease/phosphatase"/>
    <property type="match status" value="1"/>
</dbReference>
<proteinExistence type="predicted"/>
<dbReference type="InterPro" id="IPR036691">
    <property type="entry name" value="Endo/exonu/phosph_ase_sf"/>
</dbReference>
<accession>A0A9D5B503</accession>
<dbReference type="AlphaFoldDB" id="A0A9D5B503"/>
<evidence type="ECO:0000313" key="1">
    <source>
        <dbReference type="EMBL" id="KAI5435682.1"/>
    </source>
</evidence>
<organism evidence="1 2">
    <name type="scientific">Pisum sativum</name>
    <name type="common">Garden pea</name>
    <name type="synonym">Lathyrus oleraceus</name>
    <dbReference type="NCBI Taxonomy" id="3888"/>
    <lineage>
        <taxon>Eukaryota</taxon>
        <taxon>Viridiplantae</taxon>
        <taxon>Streptophyta</taxon>
        <taxon>Embryophyta</taxon>
        <taxon>Tracheophyta</taxon>
        <taxon>Spermatophyta</taxon>
        <taxon>Magnoliopsida</taxon>
        <taxon>eudicotyledons</taxon>
        <taxon>Gunneridae</taxon>
        <taxon>Pentapetalae</taxon>
        <taxon>rosids</taxon>
        <taxon>fabids</taxon>
        <taxon>Fabales</taxon>
        <taxon>Fabaceae</taxon>
        <taxon>Papilionoideae</taxon>
        <taxon>50 kb inversion clade</taxon>
        <taxon>NPAAA clade</taxon>
        <taxon>Hologalegina</taxon>
        <taxon>IRL clade</taxon>
        <taxon>Fabeae</taxon>
        <taxon>Lathyrus</taxon>
    </lineage>
</organism>
<comment type="caution">
    <text evidence="1">The sequence shown here is derived from an EMBL/GenBank/DDBJ whole genome shotgun (WGS) entry which is preliminary data.</text>
</comment>
<evidence type="ECO:0000313" key="2">
    <source>
        <dbReference type="Proteomes" id="UP001058974"/>
    </source>
</evidence>
<sequence length="335" mass="39215">MGEKDRVGGLHQFWNPKAPNMTYARVVRGRNSGVEMKSKSDENMAYNRSKNRRWNTTNAKPGFAHLQFNIEKKNTIRFEKAFVVVVEKSSCYARCYHATMLCLNGNAWHWFAMQDCVECNAMPRMTCCTRPEVWTSMINLTLNARAGFDNGLCRDMAHEMHMLWLKWLKMTYWSWSLFCRKWISARMIGLEETRELGFRGCRNGELDIDLIILGSSNKFVAFTFLLDYKPLAATAVYASNNLYKRKALWEDLSDLQNNHHLPWNFIGDFNAIIGVHEHCGYNSHVKRPILDFQVWNDTNQLIHFPTQGAFYSWSNKRDHPYFIERHLDYGIANHS</sequence>